<dbReference type="PANTHER" id="PTHR33988">
    <property type="entry name" value="ENDORIBONUCLEASE MAZF-RELATED"/>
    <property type="match status" value="1"/>
</dbReference>
<evidence type="ECO:0000313" key="3">
    <source>
        <dbReference type="Proteomes" id="UP000056209"/>
    </source>
</evidence>
<reference evidence="3" key="1">
    <citation type="submission" date="2015-11" db="EMBL/GenBank/DDBJ databases">
        <title>Draft Genome Sequence of the Radioresistant Bacterium Deinococcus grandis, Isolated from Freshwater Fish in Japan.</title>
        <authorList>
            <person name="Satoh K."/>
            <person name="Onodera T."/>
            <person name="Omoso K."/>
            <person name="Takeda-Yano K."/>
            <person name="Katayama T."/>
            <person name="Oono Y."/>
            <person name="Narumi I."/>
        </authorList>
    </citation>
    <scope>NUCLEOTIDE SEQUENCE [LARGE SCALE GENOMIC DNA]</scope>
    <source>
        <strain evidence="3">ATCC 43672</strain>
    </source>
</reference>
<name>A0A100HN84_9DEIO</name>
<dbReference type="OrthoDB" id="9808744at2"/>
<dbReference type="SUPFAM" id="SSF50118">
    <property type="entry name" value="Cell growth inhibitor/plasmid maintenance toxic component"/>
    <property type="match status" value="1"/>
</dbReference>
<evidence type="ECO:0000256" key="1">
    <source>
        <dbReference type="PIRNR" id="PIRNR033490"/>
    </source>
</evidence>
<dbReference type="InterPro" id="IPR003477">
    <property type="entry name" value="PemK-like"/>
</dbReference>
<comment type="similarity">
    <text evidence="1">Belongs to the PemK/MazF family.</text>
</comment>
<dbReference type="RefSeq" id="WP_058979913.1">
    <property type="nucleotide sequence ID" value="NZ_BCMS01000005.1"/>
</dbReference>
<dbReference type="InterPro" id="IPR011067">
    <property type="entry name" value="Plasmid_toxin/cell-grow_inhib"/>
</dbReference>
<dbReference type="AlphaFoldDB" id="A0A100HN84"/>
<evidence type="ECO:0000313" key="2">
    <source>
        <dbReference type="EMBL" id="GAQ23829.1"/>
    </source>
</evidence>
<keyword evidence="1" id="KW-0255">Endonuclease</keyword>
<dbReference type="EC" id="3.1.-.-" evidence="1"/>
<dbReference type="PIRSF" id="PIRSF033490">
    <property type="entry name" value="MazF"/>
    <property type="match status" value="1"/>
</dbReference>
<keyword evidence="1" id="KW-0378">Hydrolase</keyword>
<dbReference type="Pfam" id="PF02452">
    <property type="entry name" value="PemK_toxin"/>
    <property type="match status" value="1"/>
</dbReference>
<dbReference type="GO" id="GO:0006402">
    <property type="term" value="P:mRNA catabolic process"/>
    <property type="evidence" value="ECO:0007669"/>
    <property type="project" value="TreeGrafter"/>
</dbReference>
<dbReference type="PANTHER" id="PTHR33988:SF1">
    <property type="entry name" value="ENDORIBONUCLEASE MAZF7-RELATED"/>
    <property type="match status" value="1"/>
</dbReference>
<dbReference type="EMBL" id="BCMS01000005">
    <property type="protein sequence ID" value="GAQ23829.1"/>
    <property type="molecule type" value="Genomic_DNA"/>
</dbReference>
<dbReference type="GO" id="GO:0003677">
    <property type="term" value="F:DNA binding"/>
    <property type="evidence" value="ECO:0007669"/>
    <property type="project" value="InterPro"/>
</dbReference>
<dbReference type="GO" id="GO:0016787">
    <property type="term" value="F:hydrolase activity"/>
    <property type="evidence" value="ECO:0007669"/>
    <property type="project" value="UniProtKB-KW"/>
</dbReference>
<accession>A0A100HN84</accession>
<comment type="function">
    <text evidence="1">Toxic component of a type II toxin-antitoxin (TA) system.</text>
</comment>
<comment type="caution">
    <text evidence="2">The sequence shown here is derived from an EMBL/GenBank/DDBJ whole genome shotgun (WGS) entry which is preliminary data.</text>
</comment>
<dbReference type="Proteomes" id="UP000056209">
    <property type="component" value="Unassembled WGS sequence"/>
</dbReference>
<dbReference type="Gene3D" id="2.30.30.110">
    <property type="match status" value="1"/>
</dbReference>
<sequence>MQRGDIYIADLDPARASEANKRRPVVIVSANSLNRTVNRLGAGAITVVPLTSNVTRVYDFQVLLPAQQTGLDQDSKAQAEQIRTISFSRLGPAPVGTVPAALMGQLDAALRLHLSL</sequence>
<dbReference type="GO" id="GO:0004521">
    <property type="term" value="F:RNA endonuclease activity"/>
    <property type="evidence" value="ECO:0007669"/>
    <property type="project" value="TreeGrafter"/>
</dbReference>
<gene>
    <name evidence="2" type="ORF">DEIGR_330087</name>
</gene>
<organism evidence="2 3">
    <name type="scientific">Deinococcus grandis</name>
    <dbReference type="NCBI Taxonomy" id="57498"/>
    <lineage>
        <taxon>Bacteria</taxon>
        <taxon>Thermotogati</taxon>
        <taxon>Deinococcota</taxon>
        <taxon>Deinococci</taxon>
        <taxon>Deinococcales</taxon>
        <taxon>Deinococcaceae</taxon>
        <taxon>Deinococcus</taxon>
    </lineage>
</organism>
<protein>
    <recommendedName>
        <fullName evidence="1">mRNA interferase</fullName>
        <ecNumber evidence="1">3.1.-.-</ecNumber>
    </recommendedName>
</protein>
<proteinExistence type="inferred from homology"/>
<keyword evidence="1" id="KW-0540">Nuclease</keyword>
<keyword evidence="3" id="KW-1185">Reference proteome</keyword>
<dbReference type="GO" id="GO:0016075">
    <property type="term" value="P:rRNA catabolic process"/>
    <property type="evidence" value="ECO:0007669"/>
    <property type="project" value="TreeGrafter"/>
</dbReference>